<name>A0ABS7JXW1_9SPHN</name>
<gene>
    <name evidence="1" type="ORF">K3181_13395</name>
</gene>
<comment type="caution">
    <text evidence="1">The sequence shown here is derived from an EMBL/GenBank/DDBJ whole genome shotgun (WGS) entry which is preliminary data.</text>
</comment>
<dbReference type="RefSeq" id="WP_221603629.1">
    <property type="nucleotide sequence ID" value="NZ_JAIGNU010000003.1"/>
</dbReference>
<reference evidence="1 2" key="1">
    <citation type="submission" date="2021-08" db="EMBL/GenBank/DDBJ databases">
        <title>Comparative Genomics Analysis of the Genus Qipengyuania Reveals Extensive Genetic Diversity and Metabolic Versatility, Including the Description of Fifteen Novel Species.</title>
        <authorList>
            <person name="Liu Y."/>
        </authorList>
    </citation>
    <scope>NUCLEOTIDE SEQUENCE [LARGE SCALE GENOMIC DNA]</scope>
    <source>
        <strain evidence="1 2">YG27</strain>
    </source>
</reference>
<keyword evidence="2" id="KW-1185">Reference proteome</keyword>
<accession>A0ABS7JXW1</accession>
<protein>
    <submittedName>
        <fullName evidence="1">Uncharacterized protein</fullName>
    </submittedName>
</protein>
<dbReference type="EMBL" id="JAIGNU010000003">
    <property type="protein sequence ID" value="MBX7502437.1"/>
    <property type="molecule type" value="Genomic_DNA"/>
</dbReference>
<evidence type="ECO:0000313" key="2">
    <source>
        <dbReference type="Proteomes" id="UP000782554"/>
    </source>
</evidence>
<sequence length="66" mass="7289">MNKPRGEHRNRAGSILTEQSLRARQPMLRVFDGLVGNSAPLASATIFSENLKIGVTRFSGISRFCQ</sequence>
<dbReference type="Proteomes" id="UP000782554">
    <property type="component" value="Unassembled WGS sequence"/>
</dbReference>
<organism evidence="1 2">
    <name type="scientific">Qipengyuania mesophila</name>
    <dbReference type="NCBI Taxonomy" id="2867246"/>
    <lineage>
        <taxon>Bacteria</taxon>
        <taxon>Pseudomonadati</taxon>
        <taxon>Pseudomonadota</taxon>
        <taxon>Alphaproteobacteria</taxon>
        <taxon>Sphingomonadales</taxon>
        <taxon>Erythrobacteraceae</taxon>
        <taxon>Qipengyuania</taxon>
    </lineage>
</organism>
<evidence type="ECO:0000313" key="1">
    <source>
        <dbReference type="EMBL" id="MBX7502437.1"/>
    </source>
</evidence>
<proteinExistence type="predicted"/>